<evidence type="ECO:0000256" key="1">
    <source>
        <dbReference type="SAM" id="Coils"/>
    </source>
</evidence>
<feature type="region of interest" description="Disordered" evidence="2">
    <location>
        <begin position="622"/>
        <end position="662"/>
    </location>
</feature>
<feature type="region of interest" description="Disordered" evidence="2">
    <location>
        <begin position="465"/>
        <end position="540"/>
    </location>
</feature>
<feature type="compositionally biased region" description="Polar residues" evidence="2">
    <location>
        <begin position="622"/>
        <end position="636"/>
    </location>
</feature>
<dbReference type="OrthoDB" id="2555519at2759"/>
<dbReference type="AlphaFoldDB" id="A0A9W8CTL2"/>
<gene>
    <name evidence="3" type="ORF">LPJ53_001908</name>
</gene>
<feature type="compositionally biased region" description="Low complexity" evidence="2">
    <location>
        <begin position="637"/>
        <end position="647"/>
    </location>
</feature>
<sequence>MERAPSRAKATNILRPASRAQGATFSPDPLSKQQPQQITPVSSGASAGMAQQPTRVLPGGARLLVSSAAGGAMQPLVGMPGMPLNSPGGLRRPPSSSQFHPQQIDPSLQMGFGVFNAQQPPVSAGAGGGQRLSSYYDGMPPAVGDPSMVPQRSISRSGSRAELTQQHQQGLPPRSSSRAGPPNMMGAGPGPGPGPGPGGMWGAGPFGQMGLNNFFGGGFGSLGGDMMNPASPMLLQQQQQQMMMMMNNLPPGGRPGSSLQMNAPHQPARPATSTGFRSSGADSDSPMVVNVARGGARVIGPMRAKQPGTDQPSFLNPIPQSPSSVLGALIPEPQQGSTSHSARDHVRSALSNNSLESTHSRSNSMLPPTEELIEAAEARVDRKIQDLEISNKSLLAVNSQLEARVKAQREQINELKKQMQMREPYISESLADNDVPDEDAKSALEYRSMPAAGKVINTIDMNEDDSQLTVGKSPDPQSAQQVDGTADSKGDKSSETIDEQEEDDADDGDKVSEQAADAIDPDTKDGEDDPTAESADADVKLQEARELVARLMVLALSSPEPVPTQVPASATDKAGSRIPRRTGSGAGAASNSTARPQSALKGGLRTPMKSVGTRISSFGVASENTPVRSTVVSPTPSGKASSLSGSAVAGGGKDSQSASAEREQILDICRKLQQIL</sequence>
<feature type="region of interest" description="Disordered" evidence="2">
    <location>
        <begin position="303"/>
        <end position="345"/>
    </location>
</feature>
<feature type="compositionally biased region" description="Polar residues" evidence="2">
    <location>
        <begin position="150"/>
        <end position="178"/>
    </location>
</feature>
<proteinExistence type="predicted"/>
<accession>A0A9W8CTL2</accession>
<organism evidence="3 4">
    <name type="scientific">Coemansia erecta</name>
    <dbReference type="NCBI Taxonomy" id="147472"/>
    <lineage>
        <taxon>Eukaryota</taxon>
        <taxon>Fungi</taxon>
        <taxon>Fungi incertae sedis</taxon>
        <taxon>Zoopagomycota</taxon>
        <taxon>Kickxellomycotina</taxon>
        <taxon>Kickxellomycetes</taxon>
        <taxon>Kickxellales</taxon>
        <taxon>Kickxellaceae</taxon>
        <taxon>Coemansia</taxon>
    </lineage>
</organism>
<dbReference type="EMBL" id="JANBOJ010000053">
    <property type="protein sequence ID" value="KAJ1723791.1"/>
    <property type="molecule type" value="Genomic_DNA"/>
</dbReference>
<feature type="region of interest" description="Disordered" evidence="2">
    <location>
        <begin position="1"/>
        <end position="52"/>
    </location>
</feature>
<feature type="compositionally biased region" description="Polar residues" evidence="2">
    <location>
        <begin position="467"/>
        <end position="483"/>
    </location>
</feature>
<evidence type="ECO:0000313" key="3">
    <source>
        <dbReference type="EMBL" id="KAJ1723791.1"/>
    </source>
</evidence>
<name>A0A9W8CTL2_9FUNG</name>
<comment type="caution">
    <text evidence="3">The sequence shown here is derived from an EMBL/GenBank/DDBJ whole genome shotgun (WGS) entry which is preliminary data.</text>
</comment>
<feature type="compositionally biased region" description="Polar residues" evidence="2">
    <location>
        <begin position="31"/>
        <end position="52"/>
    </location>
</feature>
<reference evidence="3" key="1">
    <citation type="submission" date="2022-07" db="EMBL/GenBank/DDBJ databases">
        <title>Phylogenomic reconstructions and comparative analyses of Kickxellomycotina fungi.</title>
        <authorList>
            <person name="Reynolds N.K."/>
            <person name="Stajich J.E."/>
            <person name="Barry K."/>
            <person name="Grigoriev I.V."/>
            <person name="Crous P."/>
            <person name="Smith M.E."/>
        </authorList>
    </citation>
    <scope>NUCLEOTIDE SEQUENCE</scope>
    <source>
        <strain evidence="3">NBRC 32514</strain>
    </source>
</reference>
<feature type="coiled-coil region" evidence="1">
    <location>
        <begin position="384"/>
        <end position="418"/>
    </location>
</feature>
<feature type="region of interest" description="Disordered" evidence="2">
    <location>
        <begin position="122"/>
        <end position="201"/>
    </location>
</feature>
<keyword evidence="1" id="KW-0175">Coiled coil</keyword>
<feature type="compositionally biased region" description="Polar residues" evidence="2">
    <location>
        <begin position="271"/>
        <end position="282"/>
    </location>
</feature>
<protein>
    <submittedName>
        <fullName evidence="3">Uncharacterized protein</fullName>
    </submittedName>
</protein>
<feature type="region of interest" description="Disordered" evidence="2">
    <location>
        <begin position="251"/>
        <end position="286"/>
    </location>
</feature>
<evidence type="ECO:0000256" key="2">
    <source>
        <dbReference type="SAM" id="MobiDB-lite"/>
    </source>
</evidence>
<evidence type="ECO:0000313" key="4">
    <source>
        <dbReference type="Proteomes" id="UP001149813"/>
    </source>
</evidence>
<feature type="compositionally biased region" description="Low complexity" evidence="2">
    <location>
        <begin position="581"/>
        <end position="595"/>
    </location>
</feature>
<feature type="compositionally biased region" description="Basic and acidic residues" evidence="2">
    <location>
        <begin position="486"/>
        <end position="495"/>
    </location>
</feature>
<feature type="region of interest" description="Disordered" evidence="2">
    <location>
        <begin position="556"/>
        <end position="610"/>
    </location>
</feature>
<feature type="compositionally biased region" description="Acidic residues" evidence="2">
    <location>
        <begin position="496"/>
        <end position="507"/>
    </location>
</feature>
<keyword evidence="4" id="KW-1185">Reference proteome</keyword>
<dbReference type="Proteomes" id="UP001149813">
    <property type="component" value="Unassembled WGS sequence"/>
</dbReference>